<dbReference type="Proteomes" id="UP000325902">
    <property type="component" value="Unassembled WGS sequence"/>
</dbReference>
<reference evidence="2 3" key="1">
    <citation type="journal article" date="2019" name="Sci. Rep.">
        <title>A multi-omics analysis of the grapevine pathogen Lasiodiplodia theobromae reveals that temperature affects the expression of virulence- and pathogenicity-related genes.</title>
        <authorList>
            <person name="Felix C."/>
            <person name="Meneses R."/>
            <person name="Goncalves M.F.M."/>
            <person name="Tilleman L."/>
            <person name="Duarte A.S."/>
            <person name="Jorrin-Novo J.V."/>
            <person name="Van de Peer Y."/>
            <person name="Deforce D."/>
            <person name="Van Nieuwerburgh F."/>
            <person name="Esteves A.C."/>
            <person name="Alves A."/>
        </authorList>
    </citation>
    <scope>NUCLEOTIDE SEQUENCE [LARGE SCALE GENOMIC DNA]</scope>
    <source>
        <strain evidence="2 3">LA-SOL3</strain>
    </source>
</reference>
<sequence>MKLPALSLFLSTAAASGPLFLMHGYSVVIFPSNSSSNPGDSKVVTANFFSYGTATGYLSFGWWLPPSASTNHTGCVARPESYDWYEYSTGNCTATDCHVHCVNYPSDDPETKFLDDDYVVHFLDIGPGDEGKMHVSYFDKENGGYAVGKRRVLNAPGADRETAKECHDAFLTMQELQDRRNLPIDFELVNPCPRHEDSAQMVLSEL</sequence>
<protein>
    <submittedName>
        <fullName evidence="2">Uncharacterized protein</fullName>
    </submittedName>
</protein>
<dbReference type="EMBL" id="VCHE01000059">
    <property type="protein sequence ID" value="KAB2573422.1"/>
    <property type="molecule type" value="Genomic_DNA"/>
</dbReference>
<dbReference type="AlphaFoldDB" id="A0A5N5D7V4"/>
<feature type="chain" id="PRO_5024891468" evidence="1">
    <location>
        <begin position="16"/>
        <end position="206"/>
    </location>
</feature>
<evidence type="ECO:0000313" key="2">
    <source>
        <dbReference type="EMBL" id="KAB2573422.1"/>
    </source>
</evidence>
<proteinExistence type="predicted"/>
<keyword evidence="3" id="KW-1185">Reference proteome</keyword>
<accession>A0A5N5D7V4</accession>
<organism evidence="2 3">
    <name type="scientific">Lasiodiplodia theobromae</name>
    <dbReference type="NCBI Taxonomy" id="45133"/>
    <lineage>
        <taxon>Eukaryota</taxon>
        <taxon>Fungi</taxon>
        <taxon>Dikarya</taxon>
        <taxon>Ascomycota</taxon>
        <taxon>Pezizomycotina</taxon>
        <taxon>Dothideomycetes</taxon>
        <taxon>Dothideomycetes incertae sedis</taxon>
        <taxon>Botryosphaeriales</taxon>
        <taxon>Botryosphaeriaceae</taxon>
        <taxon>Lasiodiplodia</taxon>
    </lineage>
</organism>
<name>A0A5N5D7V4_9PEZI</name>
<evidence type="ECO:0000313" key="3">
    <source>
        <dbReference type="Proteomes" id="UP000325902"/>
    </source>
</evidence>
<keyword evidence="1" id="KW-0732">Signal</keyword>
<gene>
    <name evidence="2" type="ORF">DBV05_g7949</name>
</gene>
<evidence type="ECO:0000256" key="1">
    <source>
        <dbReference type="SAM" id="SignalP"/>
    </source>
</evidence>
<comment type="caution">
    <text evidence="2">The sequence shown here is derived from an EMBL/GenBank/DDBJ whole genome shotgun (WGS) entry which is preliminary data.</text>
</comment>
<dbReference type="OrthoDB" id="4392204at2759"/>
<feature type="signal peptide" evidence="1">
    <location>
        <begin position="1"/>
        <end position="15"/>
    </location>
</feature>